<keyword evidence="2" id="KW-1185">Reference proteome</keyword>
<evidence type="ECO:0000313" key="1">
    <source>
        <dbReference type="EMBL" id="MEQ2222382.1"/>
    </source>
</evidence>
<name>A0ABV0SSR4_9TELE</name>
<protein>
    <submittedName>
        <fullName evidence="1">Uncharacterized protein</fullName>
    </submittedName>
</protein>
<proteinExistence type="predicted"/>
<organism evidence="1 2">
    <name type="scientific">Ilyodon furcidens</name>
    <name type="common">goldbreast splitfin</name>
    <dbReference type="NCBI Taxonomy" id="33524"/>
    <lineage>
        <taxon>Eukaryota</taxon>
        <taxon>Metazoa</taxon>
        <taxon>Chordata</taxon>
        <taxon>Craniata</taxon>
        <taxon>Vertebrata</taxon>
        <taxon>Euteleostomi</taxon>
        <taxon>Actinopterygii</taxon>
        <taxon>Neopterygii</taxon>
        <taxon>Teleostei</taxon>
        <taxon>Neoteleostei</taxon>
        <taxon>Acanthomorphata</taxon>
        <taxon>Ovalentaria</taxon>
        <taxon>Atherinomorphae</taxon>
        <taxon>Cyprinodontiformes</taxon>
        <taxon>Goodeidae</taxon>
        <taxon>Ilyodon</taxon>
    </lineage>
</organism>
<comment type="caution">
    <text evidence="1">The sequence shown here is derived from an EMBL/GenBank/DDBJ whole genome shotgun (WGS) entry which is preliminary data.</text>
</comment>
<dbReference type="EMBL" id="JAHRIQ010003161">
    <property type="protein sequence ID" value="MEQ2222382.1"/>
    <property type="molecule type" value="Genomic_DNA"/>
</dbReference>
<accession>A0ABV0SSR4</accession>
<reference evidence="1 2" key="1">
    <citation type="submission" date="2021-06" db="EMBL/GenBank/DDBJ databases">
        <authorList>
            <person name="Palmer J.M."/>
        </authorList>
    </citation>
    <scope>NUCLEOTIDE SEQUENCE [LARGE SCALE GENOMIC DNA]</scope>
    <source>
        <strain evidence="2">if_2019</strain>
        <tissue evidence="1">Muscle</tissue>
    </source>
</reference>
<gene>
    <name evidence="1" type="ORF">ILYODFUR_025670</name>
</gene>
<evidence type="ECO:0000313" key="2">
    <source>
        <dbReference type="Proteomes" id="UP001482620"/>
    </source>
</evidence>
<dbReference type="Proteomes" id="UP001482620">
    <property type="component" value="Unassembled WGS sequence"/>
</dbReference>
<sequence>MFLFNSPVDLSICSSHSQKTSKPEIISKCEAFKQTCRLLPEEDVPEKQPTWINHQGNEWVNQRTVQVVVQHSLRNNRQVQQPTVLEADWHFLQLLEEKHREEERAGWAEDHQDDG</sequence>